<comment type="caution">
    <text evidence="2">The sequence shown here is derived from an EMBL/GenBank/DDBJ whole genome shotgun (WGS) entry which is preliminary data.</text>
</comment>
<feature type="domain" description="VOC" evidence="1">
    <location>
        <begin position="2"/>
        <end position="116"/>
    </location>
</feature>
<dbReference type="Proteomes" id="UP001596548">
    <property type="component" value="Unassembled WGS sequence"/>
</dbReference>
<dbReference type="PROSITE" id="PS51819">
    <property type="entry name" value="VOC"/>
    <property type="match status" value="1"/>
</dbReference>
<evidence type="ECO:0000313" key="2">
    <source>
        <dbReference type="EMBL" id="MFC7276282.1"/>
    </source>
</evidence>
<reference evidence="3" key="1">
    <citation type="journal article" date="2019" name="Int. J. Syst. Evol. Microbiol.">
        <title>The Global Catalogue of Microorganisms (GCM) 10K type strain sequencing project: providing services to taxonomists for standard genome sequencing and annotation.</title>
        <authorList>
            <consortium name="The Broad Institute Genomics Platform"/>
            <consortium name="The Broad Institute Genome Sequencing Center for Infectious Disease"/>
            <person name="Wu L."/>
            <person name="Ma J."/>
        </authorList>
    </citation>
    <scope>NUCLEOTIDE SEQUENCE [LARGE SCALE GENOMIC DNA]</scope>
    <source>
        <strain evidence="3">XZYJT-10</strain>
    </source>
</reference>
<gene>
    <name evidence="2" type="ORF">ACFQS1_19995</name>
</gene>
<dbReference type="InterPro" id="IPR037523">
    <property type="entry name" value="VOC_core"/>
</dbReference>
<dbReference type="Gene3D" id="3.10.180.10">
    <property type="entry name" value="2,3-Dihydroxybiphenyl 1,2-Dioxygenase, domain 1"/>
    <property type="match status" value="1"/>
</dbReference>
<evidence type="ECO:0000259" key="1">
    <source>
        <dbReference type="PROSITE" id="PS51819"/>
    </source>
</evidence>
<dbReference type="EMBL" id="JBHTBJ010000014">
    <property type="protein sequence ID" value="MFC7276282.1"/>
    <property type="molecule type" value="Genomic_DNA"/>
</dbReference>
<dbReference type="Pfam" id="PF00903">
    <property type="entry name" value="Glyoxalase"/>
    <property type="match status" value="1"/>
</dbReference>
<sequence>MTFESVAPIVPVRDLDAAIDRYRRLGFAVRAYAGPQRYGFADRDGVSIHLSEHHHDQHDHEHPHTSVYLYVSDADAVRREWDGVEGQLSEVMDTPWGMREFAYADPDGTVFRVGHHLPR</sequence>
<evidence type="ECO:0000313" key="3">
    <source>
        <dbReference type="Proteomes" id="UP001596548"/>
    </source>
</evidence>
<dbReference type="SUPFAM" id="SSF54593">
    <property type="entry name" value="Glyoxalase/Bleomycin resistance protein/Dihydroxybiphenyl dioxygenase"/>
    <property type="match status" value="1"/>
</dbReference>
<proteinExistence type="predicted"/>
<keyword evidence="3" id="KW-1185">Reference proteome</keyword>
<name>A0ABW2HSW3_9ACTN</name>
<organism evidence="2 3">
    <name type="scientific">Paractinoplanes rhizophilus</name>
    <dbReference type="NCBI Taxonomy" id="1416877"/>
    <lineage>
        <taxon>Bacteria</taxon>
        <taxon>Bacillati</taxon>
        <taxon>Actinomycetota</taxon>
        <taxon>Actinomycetes</taxon>
        <taxon>Micromonosporales</taxon>
        <taxon>Micromonosporaceae</taxon>
        <taxon>Paractinoplanes</taxon>
    </lineage>
</organism>
<protein>
    <submittedName>
        <fullName evidence="2">VOC family protein</fullName>
    </submittedName>
</protein>
<accession>A0ABW2HSW3</accession>
<dbReference type="InterPro" id="IPR029068">
    <property type="entry name" value="Glyas_Bleomycin-R_OHBP_Dase"/>
</dbReference>
<dbReference type="RefSeq" id="WP_378970416.1">
    <property type="nucleotide sequence ID" value="NZ_JBHTBJ010000014.1"/>
</dbReference>
<dbReference type="InterPro" id="IPR004360">
    <property type="entry name" value="Glyas_Fos-R_dOase_dom"/>
</dbReference>